<comment type="caution">
    <text evidence="7">The sequence shown here is derived from an EMBL/GenBank/DDBJ whole genome shotgun (WGS) entry which is preliminary data.</text>
</comment>
<dbReference type="InterPro" id="IPR036271">
    <property type="entry name" value="Tet_transcr_reg_TetR-rel_C_sf"/>
</dbReference>
<evidence type="ECO:0000256" key="1">
    <source>
        <dbReference type="ARBA" id="ARBA00022491"/>
    </source>
</evidence>
<name>A0A3N2DNX1_9GAMM</name>
<dbReference type="SUPFAM" id="SSF48498">
    <property type="entry name" value="Tetracyclin repressor-like, C-terminal domain"/>
    <property type="match status" value="1"/>
</dbReference>
<dbReference type="RefSeq" id="WP_123711862.1">
    <property type="nucleotide sequence ID" value="NZ_RKHR01000004.1"/>
</dbReference>
<feature type="DNA-binding region" description="H-T-H motif" evidence="5">
    <location>
        <begin position="30"/>
        <end position="49"/>
    </location>
</feature>
<evidence type="ECO:0000313" key="7">
    <source>
        <dbReference type="EMBL" id="ROS01015.1"/>
    </source>
</evidence>
<keyword evidence="1" id="KW-0678">Repressor</keyword>
<dbReference type="GO" id="GO:0000976">
    <property type="term" value="F:transcription cis-regulatory region binding"/>
    <property type="evidence" value="ECO:0007669"/>
    <property type="project" value="TreeGrafter"/>
</dbReference>
<dbReference type="EMBL" id="RKHR01000004">
    <property type="protein sequence ID" value="ROS01015.1"/>
    <property type="molecule type" value="Genomic_DNA"/>
</dbReference>
<feature type="domain" description="HTH tetR-type" evidence="6">
    <location>
        <begin position="7"/>
        <end position="67"/>
    </location>
</feature>
<sequence length="194" mass="21773">MRKVDHDARRQEVAIAAAHIIAEQGLESLTTRNLAKAMSCSIGVLSHYFANKDEIVIAALSWADTRIEQRFNNAIANNTSVDGYSPIIMGALPLDAESDMEWRVRLNLAAYTLTHETLRQTQTQMRKEREEKILNLVSSLQNAGLVRTDLTANIITRSVIDFITGAAYNLLQIPMEQREARISFILDYINALQA</sequence>
<dbReference type="InterPro" id="IPR039538">
    <property type="entry name" value="BetI_C"/>
</dbReference>
<keyword evidence="2" id="KW-0805">Transcription regulation</keyword>
<protein>
    <submittedName>
        <fullName evidence="7">TetR family transcriptional regulator</fullName>
    </submittedName>
</protein>
<dbReference type="Gene3D" id="1.10.357.10">
    <property type="entry name" value="Tetracycline Repressor, domain 2"/>
    <property type="match status" value="1"/>
</dbReference>
<dbReference type="InterPro" id="IPR001647">
    <property type="entry name" value="HTH_TetR"/>
</dbReference>
<dbReference type="PANTHER" id="PTHR30055:SF234">
    <property type="entry name" value="HTH-TYPE TRANSCRIPTIONAL REGULATOR BETI"/>
    <property type="match status" value="1"/>
</dbReference>
<dbReference type="GO" id="GO:0003700">
    <property type="term" value="F:DNA-binding transcription factor activity"/>
    <property type="evidence" value="ECO:0007669"/>
    <property type="project" value="TreeGrafter"/>
</dbReference>
<proteinExistence type="predicted"/>
<dbReference type="Pfam" id="PF13977">
    <property type="entry name" value="TetR_C_6"/>
    <property type="match status" value="1"/>
</dbReference>
<keyword evidence="8" id="KW-1185">Reference proteome</keyword>
<reference evidence="7 8" key="1">
    <citation type="submission" date="2018-11" db="EMBL/GenBank/DDBJ databases">
        <title>Genomic Encyclopedia of Type Strains, Phase IV (KMG-IV): sequencing the most valuable type-strain genomes for metagenomic binning, comparative biology and taxonomic classification.</title>
        <authorList>
            <person name="Goeker M."/>
        </authorList>
    </citation>
    <scope>NUCLEOTIDE SEQUENCE [LARGE SCALE GENOMIC DNA]</scope>
    <source>
        <strain evidence="7 8">DSM 100316</strain>
    </source>
</reference>
<dbReference type="SUPFAM" id="SSF46689">
    <property type="entry name" value="Homeodomain-like"/>
    <property type="match status" value="1"/>
</dbReference>
<evidence type="ECO:0000259" key="6">
    <source>
        <dbReference type="PROSITE" id="PS50977"/>
    </source>
</evidence>
<evidence type="ECO:0000256" key="4">
    <source>
        <dbReference type="ARBA" id="ARBA00023163"/>
    </source>
</evidence>
<evidence type="ECO:0000313" key="8">
    <source>
        <dbReference type="Proteomes" id="UP000275394"/>
    </source>
</evidence>
<dbReference type="AlphaFoldDB" id="A0A3N2DNX1"/>
<keyword evidence="3 5" id="KW-0238">DNA-binding</keyword>
<keyword evidence="4" id="KW-0804">Transcription</keyword>
<accession>A0A3N2DNX1</accession>
<evidence type="ECO:0000256" key="5">
    <source>
        <dbReference type="PROSITE-ProRule" id="PRU00335"/>
    </source>
</evidence>
<evidence type="ECO:0000256" key="3">
    <source>
        <dbReference type="ARBA" id="ARBA00023125"/>
    </source>
</evidence>
<dbReference type="Pfam" id="PF00440">
    <property type="entry name" value="TetR_N"/>
    <property type="match status" value="1"/>
</dbReference>
<dbReference type="Proteomes" id="UP000275394">
    <property type="component" value="Unassembled WGS sequence"/>
</dbReference>
<dbReference type="OrthoDB" id="7618612at2"/>
<organism evidence="7 8">
    <name type="scientific">Sinobacterium caligoides</name>
    <dbReference type="NCBI Taxonomy" id="933926"/>
    <lineage>
        <taxon>Bacteria</taxon>
        <taxon>Pseudomonadati</taxon>
        <taxon>Pseudomonadota</taxon>
        <taxon>Gammaproteobacteria</taxon>
        <taxon>Cellvibrionales</taxon>
        <taxon>Spongiibacteraceae</taxon>
        <taxon>Sinobacterium</taxon>
    </lineage>
</organism>
<dbReference type="InterPro" id="IPR009057">
    <property type="entry name" value="Homeodomain-like_sf"/>
</dbReference>
<dbReference type="InterPro" id="IPR050109">
    <property type="entry name" value="HTH-type_TetR-like_transc_reg"/>
</dbReference>
<evidence type="ECO:0000256" key="2">
    <source>
        <dbReference type="ARBA" id="ARBA00023015"/>
    </source>
</evidence>
<dbReference type="PROSITE" id="PS50977">
    <property type="entry name" value="HTH_TETR_2"/>
    <property type="match status" value="1"/>
</dbReference>
<gene>
    <name evidence="7" type="ORF">EDC56_1438</name>
</gene>
<dbReference type="PANTHER" id="PTHR30055">
    <property type="entry name" value="HTH-TYPE TRANSCRIPTIONAL REGULATOR RUTR"/>
    <property type="match status" value="1"/>
</dbReference>